<dbReference type="GO" id="GO:0008270">
    <property type="term" value="F:zinc ion binding"/>
    <property type="evidence" value="ECO:0007669"/>
    <property type="project" value="UniProtKB-KW"/>
</dbReference>
<dbReference type="HOGENOM" id="CLU_036754_0_0_1"/>
<dbReference type="STRING" id="280699.M1VMR6"/>
<dbReference type="PROSITE" id="PS00028">
    <property type="entry name" value="ZINC_FINGER_C2H2_1"/>
    <property type="match status" value="1"/>
</dbReference>
<evidence type="ECO:0000256" key="2">
    <source>
        <dbReference type="SAM" id="MobiDB-lite"/>
    </source>
</evidence>
<dbReference type="Gramene" id="CMT546CT">
    <property type="protein sequence ID" value="CMT546CT"/>
    <property type="gene ID" value="CMT546C"/>
</dbReference>
<dbReference type="Pfam" id="PF12756">
    <property type="entry name" value="zf-C2H2_2"/>
    <property type="match status" value="2"/>
</dbReference>
<reference evidence="4 5" key="2">
    <citation type="journal article" date="2007" name="BMC Biol.">
        <title>A 100%-complete sequence reveals unusually simple genomic features in the hot-spring red alga Cyanidioschyzon merolae.</title>
        <authorList>
            <person name="Nozaki H."/>
            <person name="Takano H."/>
            <person name="Misumi O."/>
            <person name="Terasawa K."/>
            <person name="Matsuzaki M."/>
            <person name="Maruyama S."/>
            <person name="Nishida K."/>
            <person name="Yagisawa F."/>
            <person name="Yoshida Y."/>
            <person name="Fujiwara T."/>
            <person name="Takio S."/>
            <person name="Tamura K."/>
            <person name="Chung S.J."/>
            <person name="Nakamura S."/>
            <person name="Kuroiwa H."/>
            <person name="Tanaka K."/>
            <person name="Sato N."/>
            <person name="Kuroiwa T."/>
        </authorList>
    </citation>
    <scope>NUCLEOTIDE SEQUENCE [LARGE SCALE GENOMIC DNA]</scope>
    <source>
        <strain evidence="4 5">10D</strain>
    </source>
</reference>
<evidence type="ECO:0000313" key="4">
    <source>
        <dbReference type="EMBL" id="BAM83463.1"/>
    </source>
</evidence>
<keyword evidence="5" id="KW-1185">Reference proteome</keyword>
<name>M1VMR6_CYAM1</name>
<dbReference type="EMBL" id="AP006502">
    <property type="protein sequence ID" value="BAM83463.1"/>
    <property type="molecule type" value="Genomic_DNA"/>
</dbReference>
<evidence type="ECO:0000313" key="5">
    <source>
        <dbReference type="Proteomes" id="UP000007014"/>
    </source>
</evidence>
<dbReference type="eggNOG" id="KOG2785">
    <property type="taxonomic scope" value="Eukaryota"/>
</dbReference>
<keyword evidence="1" id="KW-0862">Zinc</keyword>
<dbReference type="Gene3D" id="3.30.160.60">
    <property type="entry name" value="Classic Zinc Finger"/>
    <property type="match status" value="1"/>
</dbReference>
<dbReference type="PROSITE" id="PS50157">
    <property type="entry name" value="ZINC_FINGER_C2H2_2"/>
    <property type="match status" value="1"/>
</dbReference>
<dbReference type="GO" id="GO:0042273">
    <property type="term" value="P:ribosomal large subunit biogenesis"/>
    <property type="evidence" value="ECO:0007669"/>
    <property type="project" value="TreeGrafter"/>
</dbReference>
<evidence type="ECO:0000259" key="3">
    <source>
        <dbReference type="PROSITE" id="PS50157"/>
    </source>
</evidence>
<dbReference type="RefSeq" id="XP_005539499.1">
    <property type="nucleotide sequence ID" value="XM_005539442.1"/>
</dbReference>
<dbReference type="InterPro" id="IPR013087">
    <property type="entry name" value="Znf_C2H2_type"/>
</dbReference>
<feature type="domain" description="C2H2-type" evidence="3">
    <location>
        <begin position="163"/>
        <end position="192"/>
    </location>
</feature>
<dbReference type="AlphaFoldDB" id="M1VMR6"/>
<evidence type="ECO:0000256" key="1">
    <source>
        <dbReference type="PROSITE-ProRule" id="PRU00042"/>
    </source>
</evidence>
<sequence>MQLDNGSIATSLVHVATPAAEHVYCVACQWSPADGVAASDANNGHSAPSKALSPEALLEKRRQHYRSDWHRVNLKRRTAQLPPLSEAEFTERCRNWESGGETVQMDFGGLEDENTSSSEEPWSSYSVKVPVGSALPEDALFSAARFARSSAVNGERQPSSRRVACIWCLKEFSSEKALQQHERTARHREKLRELGIPESDEQHQHQKQQQQQQQLISGASKETSLETADLDAWLAERMQEARPLDIHECLFCNHKVAVDENVSEQERSGALLANLRHMAKEHSFFVPYIEYCYDLAGLVRYLGVKVGLGYCCVFGGRVVPLSQDTTDSAEQLFERRAEVFSSLQACRNHMRDAGHCRLPDFDQEEVWDEYQEFYSFTPVRADALLSSAADASEALSPGTPHEAAGEAESVALAPWEKWVSVAEAPRSTHPPDEEVVGLQLGASGRTIAHRSLWRYYRQRVHDHHRTQLPVCIARQERQQMVLAYQELAHTAAIGFTGPAASQPYPSIPPRRVLERWRRDQLALAERNAATRRGRAARSSIAVLNSGYRG</sequence>
<dbReference type="OrthoDB" id="19329at2759"/>
<dbReference type="PANTHER" id="PTHR13182">
    <property type="entry name" value="ZINC FINGER PROTEIN 622"/>
    <property type="match status" value="1"/>
</dbReference>
<dbReference type="OMA" id="WTQTQQQ"/>
<keyword evidence="1" id="KW-0479">Metal-binding</keyword>
<reference evidence="4 5" key="1">
    <citation type="journal article" date="2004" name="Nature">
        <title>Genome sequence of the ultrasmall unicellular red alga Cyanidioschyzon merolae 10D.</title>
        <authorList>
            <person name="Matsuzaki M."/>
            <person name="Misumi O."/>
            <person name="Shin-i T."/>
            <person name="Maruyama S."/>
            <person name="Takahara M."/>
            <person name="Miyagishima S."/>
            <person name="Mori T."/>
            <person name="Nishida K."/>
            <person name="Yagisawa F."/>
            <person name="Nishida K."/>
            <person name="Yoshida Y."/>
            <person name="Nishimura Y."/>
            <person name="Nakao S."/>
            <person name="Kobayashi T."/>
            <person name="Momoyama Y."/>
            <person name="Higashiyama T."/>
            <person name="Minoda A."/>
            <person name="Sano M."/>
            <person name="Nomoto H."/>
            <person name="Oishi K."/>
            <person name="Hayashi H."/>
            <person name="Ohta F."/>
            <person name="Nishizaka S."/>
            <person name="Haga S."/>
            <person name="Miura S."/>
            <person name="Morishita T."/>
            <person name="Kabeya Y."/>
            <person name="Terasawa K."/>
            <person name="Suzuki Y."/>
            <person name="Ishii Y."/>
            <person name="Asakawa S."/>
            <person name="Takano H."/>
            <person name="Ohta N."/>
            <person name="Kuroiwa H."/>
            <person name="Tanaka K."/>
            <person name="Shimizu N."/>
            <person name="Sugano S."/>
            <person name="Sato N."/>
            <person name="Nozaki H."/>
            <person name="Ogasawara N."/>
            <person name="Kohara Y."/>
            <person name="Kuroiwa T."/>
        </authorList>
    </citation>
    <scope>NUCLEOTIDE SEQUENCE [LARGE SCALE GENOMIC DNA]</scope>
    <source>
        <strain evidence="4 5">10D</strain>
    </source>
</reference>
<feature type="region of interest" description="Disordered" evidence="2">
    <location>
        <begin position="199"/>
        <end position="220"/>
    </location>
</feature>
<dbReference type="SUPFAM" id="SSF57667">
    <property type="entry name" value="beta-beta-alpha zinc fingers"/>
    <property type="match status" value="1"/>
</dbReference>
<protein>
    <recommendedName>
        <fullName evidence="3">C2H2-type domain-containing protein</fullName>
    </recommendedName>
</protein>
<dbReference type="InterPro" id="IPR040025">
    <property type="entry name" value="Znf622/Rei1/Reh1"/>
</dbReference>
<dbReference type="GeneID" id="16997680"/>
<dbReference type="GO" id="GO:0030687">
    <property type="term" value="C:preribosome, large subunit precursor"/>
    <property type="evidence" value="ECO:0007669"/>
    <property type="project" value="TreeGrafter"/>
</dbReference>
<keyword evidence="1" id="KW-0863">Zinc-finger</keyword>
<dbReference type="KEGG" id="cme:CYME_CMT546C"/>
<proteinExistence type="predicted"/>
<accession>M1VMR6</accession>
<gene>
    <name evidence="4" type="ORF">CYME_CMT546C</name>
</gene>
<dbReference type="PANTHER" id="PTHR13182:SF8">
    <property type="entry name" value="CYTOPLASMIC 60S SUBUNIT BIOGENESIS FACTOR ZNF622"/>
    <property type="match status" value="1"/>
</dbReference>
<dbReference type="Proteomes" id="UP000007014">
    <property type="component" value="Chromosome 20"/>
</dbReference>
<organism evidence="4 5">
    <name type="scientific">Cyanidioschyzon merolae (strain NIES-3377 / 10D)</name>
    <name type="common">Unicellular red alga</name>
    <dbReference type="NCBI Taxonomy" id="280699"/>
    <lineage>
        <taxon>Eukaryota</taxon>
        <taxon>Rhodophyta</taxon>
        <taxon>Bangiophyceae</taxon>
        <taxon>Cyanidiales</taxon>
        <taxon>Cyanidiaceae</taxon>
        <taxon>Cyanidioschyzon</taxon>
    </lineage>
</organism>
<dbReference type="InterPro" id="IPR041661">
    <property type="entry name" value="ZN622/Rei1/Reh1_Znf-C2H2"/>
</dbReference>
<dbReference type="InterPro" id="IPR036236">
    <property type="entry name" value="Znf_C2H2_sf"/>
</dbReference>